<keyword evidence="2" id="KW-1185">Reference proteome</keyword>
<name>A0ABT5YN03_9PROT</name>
<evidence type="ECO:0000313" key="2">
    <source>
        <dbReference type="Proteomes" id="UP001215503"/>
    </source>
</evidence>
<dbReference type="EMBL" id="JARHUD010000005">
    <property type="protein sequence ID" value="MDF2096191.1"/>
    <property type="molecule type" value="Genomic_DNA"/>
</dbReference>
<sequence>MPAEQVRLELRGGDRLSGHVLAEDDEVITLLTSFGAEVAVPHEEIIAAEWLDQAPSEPAHADPAQASRQGEPEEPIEVTGEMELGAALVASARDRRDYLSRLDLTFRRGGDHLRLRGLVDIQEANDVKLRDRQSAAISFQKELTAPWFTTLSGRWLRDPTTGLSHRTTAFAQVGRTIFDDDLHRLTAKAGPGFAEEHRKDGTDWITPLLAWGLEYEFYFSGFWERFSLSHEQEGSVDPRGSPLRLLLESDTALRYRITDDLYVALSGTVDLDSLSPDTARTLDRRLQLRLGYAW</sequence>
<organism evidence="1 2">
    <name type="scientific">Aquibaculum arenosum</name>
    <dbReference type="NCBI Taxonomy" id="3032591"/>
    <lineage>
        <taxon>Bacteria</taxon>
        <taxon>Pseudomonadati</taxon>
        <taxon>Pseudomonadota</taxon>
        <taxon>Alphaproteobacteria</taxon>
        <taxon>Rhodospirillales</taxon>
        <taxon>Rhodovibrionaceae</taxon>
        <taxon>Aquibaculum</taxon>
    </lineage>
</organism>
<proteinExistence type="predicted"/>
<reference evidence="1 2" key="1">
    <citation type="submission" date="2023-03" db="EMBL/GenBank/DDBJ databases">
        <title>Fodinicurvata sp. CAU 1616 isolated from sea sendiment.</title>
        <authorList>
            <person name="Kim W."/>
        </authorList>
    </citation>
    <scope>NUCLEOTIDE SEQUENCE [LARGE SCALE GENOMIC DNA]</scope>
    <source>
        <strain evidence="1 2">CAU 1616</strain>
    </source>
</reference>
<dbReference type="RefSeq" id="WP_275822372.1">
    <property type="nucleotide sequence ID" value="NZ_JARHUD010000005.1"/>
</dbReference>
<dbReference type="Proteomes" id="UP001215503">
    <property type="component" value="Unassembled WGS sequence"/>
</dbReference>
<evidence type="ECO:0000313" key="1">
    <source>
        <dbReference type="EMBL" id="MDF2096191.1"/>
    </source>
</evidence>
<gene>
    <name evidence="1" type="ORF">P2G67_09410</name>
</gene>
<comment type="caution">
    <text evidence="1">The sequence shown here is derived from an EMBL/GenBank/DDBJ whole genome shotgun (WGS) entry which is preliminary data.</text>
</comment>
<dbReference type="Pfam" id="PF04338">
    <property type="entry name" value="DUF481"/>
    <property type="match status" value="1"/>
</dbReference>
<protein>
    <submittedName>
        <fullName evidence="1">DUF481 domain-containing protein</fullName>
    </submittedName>
</protein>
<dbReference type="InterPro" id="IPR007433">
    <property type="entry name" value="DUF481"/>
</dbReference>
<accession>A0ABT5YN03</accession>